<protein>
    <recommendedName>
        <fullName evidence="5">Peptidyl-prolyl cis-trans isomerase</fullName>
        <shortName evidence="5">PPIase</shortName>
        <ecNumber evidence="5">5.2.1.8</ecNumber>
    </recommendedName>
</protein>
<evidence type="ECO:0000256" key="3">
    <source>
        <dbReference type="ARBA" id="ARBA00023110"/>
    </source>
</evidence>
<feature type="domain" description="PPIase cyclophilin-type" evidence="6">
    <location>
        <begin position="2"/>
        <end position="166"/>
    </location>
</feature>
<dbReference type="EMBL" id="CP014206">
    <property type="protein sequence ID" value="AMK12016.1"/>
    <property type="molecule type" value="Genomic_DNA"/>
</dbReference>
<dbReference type="SUPFAM" id="SSF50891">
    <property type="entry name" value="Cyclophilin-like"/>
    <property type="match status" value="1"/>
</dbReference>
<accession>A0A126QQK7</accession>
<dbReference type="Gene3D" id="2.40.100.10">
    <property type="entry name" value="Cyclophilin-like"/>
    <property type="match status" value="1"/>
</dbReference>
<evidence type="ECO:0000313" key="7">
    <source>
        <dbReference type="EMBL" id="AMK12016.1"/>
    </source>
</evidence>
<dbReference type="PROSITE" id="PS00170">
    <property type="entry name" value="CSA_PPIASE_1"/>
    <property type="match status" value="1"/>
</dbReference>
<comment type="function">
    <text evidence="1 5">PPIases accelerate the folding of proteins. It catalyzes the cis-trans isomerization of proline imidic peptide bonds in oligopeptides.</text>
</comment>
<evidence type="ECO:0000256" key="5">
    <source>
        <dbReference type="RuleBase" id="RU363019"/>
    </source>
</evidence>
<reference evidence="7 9" key="1">
    <citation type="journal article" date="2016" name="Front. Microbiol.">
        <title>Genome Sequence of the Piezophilic, Mesophilic Sulfate-Reducing Bacterium Desulfovibrio indicus J2T.</title>
        <authorList>
            <person name="Cao J."/>
            <person name="Maignien L."/>
            <person name="Shao Z."/>
            <person name="Alain K."/>
            <person name="Jebbar M."/>
        </authorList>
    </citation>
    <scope>NUCLEOTIDE SEQUENCE [LARGE SCALE GENOMIC DNA]</scope>
    <source>
        <strain evidence="7 9">J2</strain>
    </source>
</reference>
<dbReference type="GO" id="GO:0003755">
    <property type="term" value="F:peptidyl-prolyl cis-trans isomerase activity"/>
    <property type="evidence" value="ECO:0007669"/>
    <property type="project" value="UniProtKB-UniRule"/>
</dbReference>
<gene>
    <name evidence="7" type="ORF">AWY79_13315</name>
    <name evidence="8" type="ORF">EDC59_10514</name>
</gene>
<dbReference type="EMBL" id="SOBK01000005">
    <property type="protein sequence ID" value="TDT88614.1"/>
    <property type="molecule type" value="Genomic_DNA"/>
</dbReference>
<evidence type="ECO:0000259" key="6">
    <source>
        <dbReference type="PROSITE" id="PS50072"/>
    </source>
</evidence>
<dbReference type="InterPro" id="IPR044665">
    <property type="entry name" value="E_coli_cyclophilin_A-like"/>
</dbReference>
<dbReference type="InterPro" id="IPR020892">
    <property type="entry name" value="Cyclophilin-type_PPIase_CS"/>
</dbReference>
<dbReference type="PIRSF" id="PIRSF001467">
    <property type="entry name" value="Peptidylpro_ismrse"/>
    <property type="match status" value="1"/>
</dbReference>
<evidence type="ECO:0000256" key="1">
    <source>
        <dbReference type="ARBA" id="ARBA00002388"/>
    </source>
</evidence>
<keyword evidence="4 5" id="KW-0413">Isomerase</keyword>
<dbReference type="PANTHER" id="PTHR43246">
    <property type="entry name" value="PEPTIDYL-PROLYL CIS-TRANS ISOMERASE CYP38, CHLOROPLASTIC"/>
    <property type="match status" value="1"/>
</dbReference>
<evidence type="ECO:0000313" key="10">
    <source>
        <dbReference type="Proteomes" id="UP000295506"/>
    </source>
</evidence>
<dbReference type="Pfam" id="PF00160">
    <property type="entry name" value="Pro_isomerase"/>
    <property type="match status" value="1"/>
</dbReference>
<dbReference type="Proteomes" id="UP000055611">
    <property type="component" value="Chromosome"/>
</dbReference>
<dbReference type="OrthoDB" id="9807797at2"/>
<name>A0A126QQK7_9BACT</name>
<dbReference type="Proteomes" id="UP000295506">
    <property type="component" value="Unassembled WGS sequence"/>
</dbReference>
<proteinExistence type="inferred from homology"/>
<comment type="similarity">
    <text evidence="2 5">Belongs to the cyclophilin-type PPIase family.</text>
</comment>
<evidence type="ECO:0000313" key="8">
    <source>
        <dbReference type="EMBL" id="TDT88614.1"/>
    </source>
</evidence>
<dbReference type="AlphaFoldDB" id="A0A126QQK7"/>
<dbReference type="InterPro" id="IPR024936">
    <property type="entry name" value="Cyclophilin-type_PPIase"/>
</dbReference>
<organism evidence="8 10">
    <name type="scientific">Pseudodesulfovibrio indicus</name>
    <dbReference type="NCBI Taxonomy" id="1716143"/>
    <lineage>
        <taxon>Bacteria</taxon>
        <taxon>Pseudomonadati</taxon>
        <taxon>Thermodesulfobacteriota</taxon>
        <taxon>Desulfovibrionia</taxon>
        <taxon>Desulfovibrionales</taxon>
        <taxon>Desulfovibrionaceae</taxon>
    </lineage>
</organism>
<evidence type="ECO:0000256" key="4">
    <source>
        <dbReference type="ARBA" id="ARBA00023235"/>
    </source>
</evidence>
<dbReference type="RefSeq" id="WP_066804845.1">
    <property type="nucleotide sequence ID" value="NZ_CP014206.1"/>
</dbReference>
<sequence>MENPMVLLETPEGEILIELFPDKAPKTVENFLRYVDDEFYDGTLFHRVIKGFMIQTGGLTFSMEEKETRDPIENEATNGLKNLKGTVAMGRLPEPHSATSQFYINVADNADLDHTGEDDDNFGYCVFGEVVDGMNVAEKISKTRTRSYQGFDDVPVDPVSIITARRFE</sequence>
<dbReference type="GO" id="GO:0006457">
    <property type="term" value="P:protein folding"/>
    <property type="evidence" value="ECO:0007669"/>
    <property type="project" value="InterPro"/>
</dbReference>
<dbReference type="InterPro" id="IPR002130">
    <property type="entry name" value="Cyclophilin-type_PPIase_dom"/>
</dbReference>
<dbReference type="InterPro" id="IPR029000">
    <property type="entry name" value="Cyclophilin-like_dom_sf"/>
</dbReference>
<evidence type="ECO:0000256" key="2">
    <source>
        <dbReference type="ARBA" id="ARBA00007365"/>
    </source>
</evidence>
<comment type="catalytic activity">
    <reaction evidence="5">
        <text>[protein]-peptidylproline (omega=180) = [protein]-peptidylproline (omega=0)</text>
        <dbReference type="Rhea" id="RHEA:16237"/>
        <dbReference type="Rhea" id="RHEA-COMP:10747"/>
        <dbReference type="Rhea" id="RHEA-COMP:10748"/>
        <dbReference type="ChEBI" id="CHEBI:83833"/>
        <dbReference type="ChEBI" id="CHEBI:83834"/>
        <dbReference type="EC" id="5.2.1.8"/>
    </reaction>
</comment>
<reference evidence="8 10" key="2">
    <citation type="submission" date="2019-03" db="EMBL/GenBank/DDBJ databases">
        <title>Genomic Encyclopedia of Type Strains, Phase IV (KMG-IV): sequencing the most valuable type-strain genomes for metagenomic binning, comparative biology and taxonomic classification.</title>
        <authorList>
            <person name="Goeker M."/>
        </authorList>
    </citation>
    <scope>NUCLEOTIDE SEQUENCE [LARGE SCALE GENOMIC DNA]</scope>
    <source>
        <strain evidence="8 10">DSM 101483</strain>
    </source>
</reference>
<dbReference type="PROSITE" id="PS50072">
    <property type="entry name" value="CSA_PPIASE_2"/>
    <property type="match status" value="1"/>
</dbReference>
<dbReference type="KEGG" id="dej:AWY79_13315"/>
<keyword evidence="3 5" id="KW-0697">Rotamase</keyword>
<dbReference type="PRINTS" id="PR00153">
    <property type="entry name" value="CSAPPISMRASE"/>
</dbReference>
<dbReference type="EC" id="5.2.1.8" evidence="5"/>
<keyword evidence="9" id="KW-1185">Reference proteome</keyword>
<evidence type="ECO:0000313" key="9">
    <source>
        <dbReference type="Proteomes" id="UP000055611"/>
    </source>
</evidence>